<keyword evidence="1" id="KW-0732">Signal</keyword>
<proteinExistence type="predicted"/>
<evidence type="ECO:0000313" key="3">
    <source>
        <dbReference type="Proteomes" id="UP000198521"/>
    </source>
</evidence>
<dbReference type="SUPFAM" id="SSF75011">
    <property type="entry name" value="3-carboxy-cis,cis-mucoante lactonizing enzyme"/>
    <property type="match status" value="1"/>
</dbReference>
<feature type="chain" id="PRO_5012904538" evidence="1">
    <location>
        <begin position="16"/>
        <end position="822"/>
    </location>
</feature>
<gene>
    <name evidence="2" type="ORF">SAMN04487910_3207</name>
</gene>
<dbReference type="AlphaFoldDB" id="A0A1H7SKP4"/>
<name>A0A1H7SKP4_AQUAM</name>
<organism evidence="2 3">
    <name type="scientific">Aquimarina amphilecti</name>
    <dbReference type="NCBI Taxonomy" id="1038014"/>
    <lineage>
        <taxon>Bacteria</taxon>
        <taxon>Pseudomonadati</taxon>
        <taxon>Bacteroidota</taxon>
        <taxon>Flavobacteriia</taxon>
        <taxon>Flavobacteriales</taxon>
        <taxon>Flavobacteriaceae</taxon>
        <taxon>Aquimarina</taxon>
    </lineage>
</organism>
<dbReference type="RefSeq" id="WP_091410283.1">
    <property type="nucleotide sequence ID" value="NZ_FOAB01000005.1"/>
</dbReference>
<dbReference type="Proteomes" id="UP000198521">
    <property type="component" value="Unassembled WGS sequence"/>
</dbReference>
<sequence>MKKIVVILLSTIVLACNTTAEKPNTLIDYIPKDAQVILKINDLEQTKNMLRDNDFYKKNKDLTLFTYFKSLPVLDQINQSKGLLCFSPIGKNDFEYTYISKFDPLIIGKDSLNQRTIETINYSNKIIHKVISGEHIFYATKQDSLLIASSSQILIENAIRQRENKIPVQEDLIKAYEVSDSKNPLAVLANGKELKEIQNSLLPNNSLSALSNFSGWISVDAKLEQNAIYIDGIAIEKDSLSTTIGVFDNTIAQENQIAKITPITANGFISYTYDDFYILKKNLALAQDREIENIPDDLDELFSGVSEIGMIFTENENVVTLTSLVPENTLEQLAGAPSGAYRNIDIFSYNETTTFSGLLKPLIPEFEAKFYFSYENQIVFASSKNGLQTIIANILNKTVLQEQTYYSNTLEKLSDESSVLMVGTAKHIKDYITNNAEESKQKQWTEAKTNGYQIGALQIIKENNFAHIHGVLQKNIAKGSATSVTQTTSTTLENKILNTPTLVQNHRTKGMDIAVQDVDNNLYLISDKGTIFWKKQINGAIMGDVQQIDIYKNGRYQLLFNTENTLYLVDRDGKDVTSYPKKFEKAITQPLSLFDYDKNKRYRILITQGNEITMLDAEGKVVTGFGFKATETNLILPPKHIRIGSKDYILISEENGKLNILDRLGRTRVDVKQNVDFSKNQWQQYQNKFTSTAKDGKLIQVQTDGSVTLVDKELSANSSLVSTNKTLVTFSENKLSIKEKTLELDFGVYTEPQIFYINNKIYVSITDKQSKKVYLYDSNAELFPNFPVYGNSIISLGNIDKDKNLEFVVQGEENSVLIYQIN</sequence>
<keyword evidence="3" id="KW-1185">Reference proteome</keyword>
<dbReference type="OrthoDB" id="1093345at2"/>
<protein>
    <submittedName>
        <fullName evidence="2">Uncharacterized protein</fullName>
    </submittedName>
</protein>
<evidence type="ECO:0000313" key="2">
    <source>
        <dbReference type="EMBL" id="SEL73182.1"/>
    </source>
</evidence>
<dbReference type="PROSITE" id="PS51257">
    <property type="entry name" value="PROKAR_LIPOPROTEIN"/>
    <property type="match status" value="1"/>
</dbReference>
<evidence type="ECO:0000256" key="1">
    <source>
        <dbReference type="SAM" id="SignalP"/>
    </source>
</evidence>
<accession>A0A1H7SKP4</accession>
<dbReference type="EMBL" id="FOAB01000005">
    <property type="protein sequence ID" value="SEL73182.1"/>
    <property type="molecule type" value="Genomic_DNA"/>
</dbReference>
<feature type="signal peptide" evidence="1">
    <location>
        <begin position="1"/>
        <end position="15"/>
    </location>
</feature>
<reference evidence="2 3" key="1">
    <citation type="submission" date="2016-10" db="EMBL/GenBank/DDBJ databases">
        <authorList>
            <person name="de Groot N.N."/>
        </authorList>
    </citation>
    <scope>NUCLEOTIDE SEQUENCE [LARGE SCALE GENOMIC DNA]</scope>
    <source>
        <strain evidence="2 3">DSM 25232</strain>
    </source>
</reference>
<dbReference type="STRING" id="1038014.SAMN04487910_3207"/>